<keyword evidence="1" id="KW-0472">Membrane</keyword>
<keyword evidence="1" id="KW-1133">Transmembrane helix</keyword>
<name>A0A4P6YVN7_9LACO</name>
<dbReference type="InterPro" id="IPR041401">
    <property type="entry name" value="TseB-like_dom"/>
</dbReference>
<organism evidence="3 4">
    <name type="scientific">Periweissella cryptocerci</name>
    <dbReference type="NCBI Taxonomy" id="2506420"/>
    <lineage>
        <taxon>Bacteria</taxon>
        <taxon>Bacillati</taxon>
        <taxon>Bacillota</taxon>
        <taxon>Bacilli</taxon>
        <taxon>Lactobacillales</taxon>
        <taxon>Lactobacillaceae</taxon>
        <taxon>Periweissella</taxon>
    </lineage>
</organism>
<dbReference type="KEGG" id="wei:EQG49_10365"/>
<dbReference type="RefSeq" id="WP_133363893.1">
    <property type="nucleotide sequence ID" value="NZ_CP037940.1"/>
</dbReference>
<reference evidence="4" key="1">
    <citation type="submission" date="2019-03" db="EMBL/GenBank/DDBJ databases">
        <title>Weissella sp. 26KH-42 Genome sequencing.</title>
        <authorList>
            <person name="Heo J."/>
            <person name="Kim S.-J."/>
            <person name="Kim J.-S."/>
            <person name="Hong S.-B."/>
            <person name="Kwon S.-W."/>
        </authorList>
    </citation>
    <scope>NUCLEOTIDE SEQUENCE [LARGE SCALE GENOMIC DNA]</scope>
    <source>
        <strain evidence="4">26KH-42</strain>
    </source>
</reference>
<dbReference type="SUPFAM" id="SSF54403">
    <property type="entry name" value="Cystatin/monellin"/>
    <property type="match status" value="2"/>
</dbReference>
<dbReference type="EMBL" id="CP037940">
    <property type="protein sequence ID" value="QBO36816.1"/>
    <property type="molecule type" value="Genomic_DNA"/>
</dbReference>
<dbReference type="Proteomes" id="UP000292886">
    <property type="component" value="Chromosome"/>
</dbReference>
<evidence type="ECO:0000259" key="2">
    <source>
        <dbReference type="Pfam" id="PF17881"/>
    </source>
</evidence>
<proteinExistence type="predicted"/>
<evidence type="ECO:0000256" key="1">
    <source>
        <dbReference type="SAM" id="Phobius"/>
    </source>
</evidence>
<dbReference type="Gene3D" id="3.10.450.40">
    <property type="match status" value="2"/>
</dbReference>
<evidence type="ECO:0000313" key="4">
    <source>
        <dbReference type="Proteomes" id="UP000292886"/>
    </source>
</evidence>
<dbReference type="Pfam" id="PF17881">
    <property type="entry name" value="TseB"/>
    <property type="match status" value="1"/>
</dbReference>
<feature type="domain" description="Cell wall elongation regulator TseB-like" evidence="2">
    <location>
        <begin position="55"/>
        <end position="91"/>
    </location>
</feature>
<dbReference type="AlphaFoldDB" id="A0A4P6YVN7"/>
<accession>A0A4P6YVN7</accession>
<dbReference type="InterPro" id="IPR046350">
    <property type="entry name" value="Cystatin_sf"/>
</dbReference>
<keyword evidence="1" id="KW-0812">Transmembrane</keyword>
<dbReference type="OrthoDB" id="2242521at2"/>
<feature type="transmembrane region" description="Helical" evidence="1">
    <location>
        <begin position="17"/>
        <end position="39"/>
    </location>
</feature>
<gene>
    <name evidence="3" type="ORF">EQG49_10365</name>
</gene>
<keyword evidence="4" id="KW-1185">Reference proteome</keyword>
<sequence length="172" mass="19613">MQLRQNLYRRHHIVSRWLITIGIILVIVIGVLIIFGKALSPARNAREKYEPIAAKVGLTEPSDFLVSKRNTVYYSVIGENKKKQQIAVIMPAQKKPNPKAATTVMLKDGLSYQQVVNRVWAEYKPKKVLSIGLTLYKGYPAWDVSFTNQKNNLNFVTLQFTDGKELKLIQNL</sequence>
<protein>
    <recommendedName>
        <fullName evidence="2">Cell wall elongation regulator TseB-like domain-containing protein</fullName>
    </recommendedName>
</protein>
<evidence type="ECO:0000313" key="3">
    <source>
        <dbReference type="EMBL" id="QBO36816.1"/>
    </source>
</evidence>